<keyword evidence="4 6" id="KW-1133">Transmembrane helix</keyword>
<dbReference type="Pfam" id="PF13850">
    <property type="entry name" value="ERGIC_N"/>
    <property type="match status" value="1"/>
</dbReference>
<evidence type="ECO:0000256" key="2">
    <source>
        <dbReference type="ARBA" id="ARBA00005648"/>
    </source>
</evidence>
<dbReference type="GO" id="GO:0030134">
    <property type="term" value="C:COPII-coated ER to Golgi transport vesicle"/>
    <property type="evidence" value="ECO:0007669"/>
    <property type="project" value="TreeGrafter"/>
</dbReference>
<evidence type="ECO:0000256" key="3">
    <source>
        <dbReference type="ARBA" id="ARBA00022692"/>
    </source>
</evidence>
<dbReference type="AlphaFoldDB" id="A0AAW2ZGJ2"/>
<comment type="subcellular location">
    <subcellularLocation>
        <location evidence="1">Membrane</location>
        <topology evidence="1">Multi-pass membrane protein</topology>
    </subcellularLocation>
</comment>
<dbReference type="GO" id="GO:0006888">
    <property type="term" value="P:endoplasmic reticulum to Golgi vesicle-mediated transport"/>
    <property type="evidence" value="ECO:0007669"/>
    <property type="project" value="TreeGrafter"/>
</dbReference>
<accession>A0AAW2ZGJ2</accession>
<dbReference type="InterPro" id="IPR012936">
    <property type="entry name" value="Erv_C"/>
</dbReference>
<evidence type="ECO:0000313" key="10">
    <source>
        <dbReference type="Proteomes" id="UP001431209"/>
    </source>
</evidence>
<dbReference type="Pfam" id="PF07970">
    <property type="entry name" value="COPIIcoated_ERV"/>
    <property type="match status" value="1"/>
</dbReference>
<feature type="domain" description="Endoplasmic reticulum vesicle transporter C-terminal" evidence="7">
    <location>
        <begin position="148"/>
        <end position="365"/>
    </location>
</feature>
<dbReference type="PANTHER" id="PTHR10984">
    <property type="entry name" value="ENDOPLASMIC RETICULUM-GOLGI INTERMEDIATE COMPARTMENT PROTEIN"/>
    <property type="match status" value="1"/>
</dbReference>
<evidence type="ECO:0000256" key="5">
    <source>
        <dbReference type="ARBA" id="ARBA00023136"/>
    </source>
</evidence>
<comment type="similarity">
    <text evidence="2">Belongs to the ERGIC family.</text>
</comment>
<name>A0AAW2ZGJ2_9EUKA</name>
<dbReference type="InterPro" id="IPR039542">
    <property type="entry name" value="Erv_N"/>
</dbReference>
<evidence type="ECO:0000256" key="6">
    <source>
        <dbReference type="SAM" id="Phobius"/>
    </source>
</evidence>
<dbReference type="GO" id="GO:0006890">
    <property type="term" value="P:retrograde vesicle-mediated transport, Golgi to endoplasmic reticulum"/>
    <property type="evidence" value="ECO:0007669"/>
    <property type="project" value="TreeGrafter"/>
</dbReference>
<comment type="caution">
    <text evidence="9">The sequence shown here is derived from an EMBL/GenBank/DDBJ whole genome shotgun (WGS) entry which is preliminary data.</text>
</comment>
<dbReference type="GO" id="GO:0005783">
    <property type="term" value="C:endoplasmic reticulum"/>
    <property type="evidence" value="ECO:0007669"/>
    <property type="project" value="TreeGrafter"/>
</dbReference>
<dbReference type="EMBL" id="JAOPGA020001431">
    <property type="protein sequence ID" value="KAL0488296.1"/>
    <property type="molecule type" value="Genomic_DNA"/>
</dbReference>
<evidence type="ECO:0000313" key="9">
    <source>
        <dbReference type="EMBL" id="KAL0488296.1"/>
    </source>
</evidence>
<evidence type="ECO:0000259" key="8">
    <source>
        <dbReference type="Pfam" id="PF13850"/>
    </source>
</evidence>
<dbReference type="GO" id="GO:0016020">
    <property type="term" value="C:membrane"/>
    <property type="evidence" value="ECO:0007669"/>
    <property type="project" value="UniProtKB-SubCell"/>
</dbReference>
<proteinExistence type="inferred from homology"/>
<dbReference type="InterPro" id="IPR045888">
    <property type="entry name" value="Erv"/>
</dbReference>
<sequence>MSTSRFKAFDIYPKTIEDFKVKTLTGGAISLISIAIVLVLVFSEVMYYLEVDRVDELYVDTSLEMKMPIYINVTFPAISCDALNLDLMDVSGDFQLNIEHTVFKQRLALDGTYIDDKLLVKDVNAVPKDEAKAVAAKKTQAADYCGSCYGGETFEQKCCNTCEEVRESYRKRGWAFTPSDDIEQCYTEILERKMRYAKHEGCNLHGHFMVNKVAGNFHVAPGKSFIRAHTQIHDYTPYELDHFNTSHIIHSLGFGVEYPGIQNPLDGTNKMIPEGSGLFQYFIKVVPTIYEYNDGQQIVTNQYSVTQHFRPKNEFHEHVVPGVFFMYDLSPIMVHIAERSRSFIHFLTSLCAIIGGVFTVAGIVDAFIYNVSKIHTKQSIIE</sequence>
<dbReference type="Proteomes" id="UP001431209">
    <property type="component" value="Unassembled WGS sequence"/>
</dbReference>
<evidence type="ECO:0000256" key="1">
    <source>
        <dbReference type="ARBA" id="ARBA00004141"/>
    </source>
</evidence>
<feature type="domain" description="Endoplasmic reticulum vesicle transporter N-terminal" evidence="8">
    <location>
        <begin position="6"/>
        <end position="95"/>
    </location>
</feature>
<feature type="transmembrane region" description="Helical" evidence="6">
    <location>
        <begin position="343"/>
        <end position="369"/>
    </location>
</feature>
<feature type="transmembrane region" description="Helical" evidence="6">
    <location>
        <begin position="21"/>
        <end position="49"/>
    </location>
</feature>
<gene>
    <name evidence="9" type="ORF">AKO1_015475</name>
</gene>
<keyword evidence="5 6" id="KW-0472">Membrane</keyword>
<keyword evidence="3 6" id="KW-0812">Transmembrane</keyword>
<evidence type="ECO:0000259" key="7">
    <source>
        <dbReference type="Pfam" id="PF07970"/>
    </source>
</evidence>
<evidence type="ECO:0000256" key="4">
    <source>
        <dbReference type="ARBA" id="ARBA00022989"/>
    </source>
</evidence>
<reference evidence="9 10" key="1">
    <citation type="submission" date="2024-03" db="EMBL/GenBank/DDBJ databases">
        <title>The Acrasis kona genome and developmental transcriptomes reveal deep origins of eukaryotic multicellular pathways.</title>
        <authorList>
            <person name="Sheikh S."/>
            <person name="Fu C.-J."/>
            <person name="Brown M.W."/>
            <person name="Baldauf S.L."/>
        </authorList>
    </citation>
    <scope>NUCLEOTIDE SEQUENCE [LARGE SCALE GENOMIC DNA]</scope>
    <source>
        <strain evidence="9 10">ATCC MYA-3509</strain>
    </source>
</reference>
<protein>
    <submittedName>
        <fullName evidence="9">Endoplasmic reticulum-golgi intermediate compartment protein</fullName>
    </submittedName>
</protein>
<organism evidence="9 10">
    <name type="scientific">Acrasis kona</name>
    <dbReference type="NCBI Taxonomy" id="1008807"/>
    <lineage>
        <taxon>Eukaryota</taxon>
        <taxon>Discoba</taxon>
        <taxon>Heterolobosea</taxon>
        <taxon>Tetramitia</taxon>
        <taxon>Eutetramitia</taxon>
        <taxon>Acrasidae</taxon>
        <taxon>Acrasis</taxon>
    </lineage>
</organism>
<dbReference type="PANTHER" id="PTHR10984:SF25">
    <property type="entry name" value="ENDOPLASMIC RETICULUM-GOLGI INTERMEDIATE COMPARTMENT PROTEIN 3"/>
    <property type="match status" value="1"/>
</dbReference>
<keyword evidence="10" id="KW-1185">Reference proteome</keyword>